<evidence type="ECO:0000256" key="7">
    <source>
        <dbReference type="ARBA" id="ARBA00024686"/>
    </source>
</evidence>
<comment type="caution">
    <text evidence="10">The sequence shown here is derived from an EMBL/GenBank/DDBJ whole genome shotgun (WGS) entry which is preliminary data.</text>
</comment>
<reference evidence="10" key="1">
    <citation type="submission" date="2020-07" db="EMBL/GenBank/DDBJ databases">
        <title>Ethylene signaling mediates host invasion by parasitic plants.</title>
        <authorList>
            <person name="Yoshida S."/>
        </authorList>
    </citation>
    <scope>NUCLEOTIDE SEQUENCE</scope>
    <source>
        <strain evidence="10">Okayama</strain>
    </source>
</reference>
<keyword evidence="4" id="KW-0325">Glycoprotein</keyword>
<dbReference type="Gene3D" id="2.30.180.10">
    <property type="entry name" value="FAS1 domain"/>
    <property type="match status" value="1"/>
</dbReference>
<keyword evidence="4" id="KW-0336">GPI-anchor</keyword>
<dbReference type="PANTHER" id="PTHR32077:SF86">
    <property type="entry name" value="FAS1 DOMAIN-CONTAINING PROTEIN SELMODRAFT_448915"/>
    <property type="match status" value="1"/>
</dbReference>
<evidence type="ECO:0000256" key="2">
    <source>
        <dbReference type="ARBA" id="ARBA00007843"/>
    </source>
</evidence>
<dbReference type="GO" id="GO:0098552">
    <property type="term" value="C:side of membrane"/>
    <property type="evidence" value="ECO:0007669"/>
    <property type="project" value="UniProtKB-KW"/>
</dbReference>
<evidence type="ECO:0000256" key="1">
    <source>
        <dbReference type="ARBA" id="ARBA00004609"/>
    </source>
</evidence>
<evidence type="ECO:0000256" key="4">
    <source>
        <dbReference type="ARBA" id="ARBA00022622"/>
    </source>
</evidence>
<keyword evidence="3" id="KW-1003">Cell membrane</keyword>
<feature type="non-terminal residue" evidence="10">
    <location>
        <position position="1"/>
    </location>
</feature>
<dbReference type="EMBL" id="BMAC01000036">
    <property type="protein sequence ID" value="GFP82001.1"/>
    <property type="molecule type" value="Genomic_DNA"/>
</dbReference>
<evidence type="ECO:0000313" key="10">
    <source>
        <dbReference type="EMBL" id="GFP82001.1"/>
    </source>
</evidence>
<keyword evidence="5" id="KW-0732">Signal</keyword>
<feature type="region of interest" description="Disordered" evidence="8">
    <location>
        <begin position="181"/>
        <end position="236"/>
    </location>
</feature>
<gene>
    <name evidence="10" type="ORF">PHJA_000343400</name>
</gene>
<dbReference type="SMART" id="SM00554">
    <property type="entry name" value="FAS1"/>
    <property type="match status" value="1"/>
</dbReference>
<evidence type="ECO:0000256" key="5">
    <source>
        <dbReference type="ARBA" id="ARBA00022729"/>
    </source>
</evidence>
<dbReference type="OrthoDB" id="1742889at2759"/>
<keyword evidence="11" id="KW-1185">Reference proteome</keyword>
<dbReference type="InterPro" id="IPR036378">
    <property type="entry name" value="FAS1_dom_sf"/>
</dbReference>
<feature type="compositionally biased region" description="Low complexity" evidence="8">
    <location>
        <begin position="191"/>
        <end position="205"/>
    </location>
</feature>
<feature type="domain" description="FAS1" evidence="9">
    <location>
        <begin position="27"/>
        <end position="169"/>
    </location>
</feature>
<dbReference type="Pfam" id="PF02469">
    <property type="entry name" value="Fasciclin"/>
    <property type="match status" value="1"/>
</dbReference>
<dbReference type="Proteomes" id="UP000653305">
    <property type="component" value="Unassembled WGS sequence"/>
</dbReference>
<accession>A0A830BIU5</accession>
<evidence type="ECO:0000256" key="8">
    <source>
        <dbReference type="SAM" id="MobiDB-lite"/>
    </source>
</evidence>
<sequence>QNPYNISVIQISKVLLSLEAEAQAPVQVNLTAAMSADHGCKVFADTLAANKLAQQTFDDNVRSGLTILCPGDAAMNGYLPRYKNLTAEGKHNLLEYHEVPVYRSIPNLRSNNGGMNTLATDGGKSNYTFTVQNDGDDVTINNKIVTTTIVSTLTDSPPHFAIYQLDKVLLLEELFNSNLAPTPTPAPAPGPEAVAGSPRPSSHRSPPAPPADEPVSSADAPRPNGEEADQNGAAACPRALLVQRFNASI</sequence>
<dbReference type="PROSITE" id="PS50213">
    <property type="entry name" value="FAS1"/>
    <property type="match status" value="1"/>
</dbReference>
<proteinExistence type="inferred from homology"/>
<keyword evidence="4" id="KW-0449">Lipoprotein</keyword>
<evidence type="ECO:0000259" key="9">
    <source>
        <dbReference type="PROSITE" id="PS50213"/>
    </source>
</evidence>
<comment type="subcellular location">
    <subcellularLocation>
        <location evidence="1">Cell membrane</location>
        <topology evidence="1">Lipid-anchor</topology>
        <topology evidence="1">GPI-anchor</topology>
    </subcellularLocation>
</comment>
<protein>
    <submittedName>
        <fullName evidence="10">Fasciclin-like arabinogalactan protein 1</fullName>
    </submittedName>
</protein>
<keyword evidence="6" id="KW-0472">Membrane</keyword>
<evidence type="ECO:0000313" key="11">
    <source>
        <dbReference type="Proteomes" id="UP000653305"/>
    </source>
</evidence>
<evidence type="ECO:0000256" key="6">
    <source>
        <dbReference type="ARBA" id="ARBA00023136"/>
    </source>
</evidence>
<name>A0A830BIU5_9LAMI</name>
<comment type="similarity">
    <text evidence="2">Belongs to the fasciclin-like AGP family.</text>
</comment>
<dbReference type="InterPro" id="IPR000782">
    <property type="entry name" value="FAS1_domain"/>
</dbReference>
<comment type="function">
    <text evidence="7">May be a cell surface adhesion protein.</text>
</comment>
<evidence type="ECO:0000256" key="3">
    <source>
        <dbReference type="ARBA" id="ARBA00022475"/>
    </source>
</evidence>
<dbReference type="GO" id="GO:0009834">
    <property type="term" value="P:plant-type secondary cell wall biogenesis"/>
    <property type="evidence" value="ECO:0007669"/>
    <property type="project" value="TreeGrafter"/>
</dbReference>
<dbReference type="AlphaFoldDB" id="A0A830BIU5"/>
<dbReference type="GO" id="GO:0005886">
    <property type="term" value="C:plasma membrane"/>
    <property type="evidence" value="ECO:0007669"/>
    <property type="project" value="UniProtKB-SubCell"/>
</dbReference>
<dbReference type="InterPro" id="IPR045003">
    <property type="entry name" value="FLA_A"/>
</dbReference>
<dbReference type="PANTHER" id="PTHR32077">
    <property type="entry name" value="FASCICLIN-LIKE ARABINOGALACTAN PROTEIN"/>
    <property type="match status" value="1"/>
</dbReference>
<dbReference type="SUPFAM" id="SSF82153">
    <property type="entry name" value="FAS1 domain"/>
    <property type="match status" value="1"/>
</dbReference>
<organism evidence="10 11">
    <name type="scientific">Phtheirospermum japonicum</name>
    <dbReference type="NCBI Taxonomy" id="374723"/>
    <lineage>
        <taxon>Eukaryota</taxon>
        <taxon>Viridiplantae</taxon>
        <taxon>Streptophyta</taxon>
        <taxon>Embryophyta</taxon>
        <taxon>Tracheophyta</taxon>
        <taxon>Spermatophyta</taxon>
        <taxon>Magnoliopsida</taxon>
        <taxon>eudicotyledons</taxon>
        <taxon>Gunneridae</taxon>
        <taxon>Pentapetalae</taxon>
        <taxon>asterids</taxon>
        <taxon>lamiids</taxon>
        <taxon>Lamiales</taxon>
        <taxon>Orobanchaceae</taxon>
        <taxon>Orobanchaceae incertae sedis</taxon>
        <taxon>Phtheirospermum</taxon>
    </lineage>
</organism>